<dbReference type="AlphaFoldDB" id="A0AA38VGY7"/>
<dbReference type="Pfam" id="PF01425">
    <property type="entry name" value="Amidase"/>
    <property type="match status" value="1"/>
</dbReference>
<accession>A0AA38VGY7</accession>
<feature type="domain" description="Scytalone dehydratase-like protein Arp1 N-terminal" evidence="3">
    <location>
        <begin position="72"/>
        <end position="186"/>
    </location>
</feature>
<dbReference type="Proteomes" id="UP001174694">
    <property type="component" value="Unassembled WGS sequence"/>
</dbReference>
<name>A0AA38VGY7_9PEZI</name>
<evidence type="ECO:0000259" key="3">
    <source>
        <dbReference type="Pfam" id="PF26053"/>
    </source>
</evidence>
<dbReference type="EMBL" id="JANBVO010000068">
    <property type="protein sequence ID" value="KAJ9131342.1"/>
    <property type="molecule type" value="Genomic_DNA"/>
</dbReference>
<feature type="signal peptide" evidence="1">
    <location>
        <begin position="1"/>
        <end position="19"/>
    </location>
</feature>
<keyword evidence="5" id="KW-1185">Reference proteome</keyword>
<comment type="caution">
    <text evidence="4">The sequence shown here is derived from an EMBL/GenBank/DDBJ whole genome shotgun (WGS) entry which is preliminary data.</text>
</comment>
<evidence type="ECO:0000313" key="5">
    <source>
        <dbReference type="Proteomes" id="UP001174694"/>
    </source>
</evidence>
<organism evidence="4 5">
    <name type="scientific">Pleurostoma richardsiae</name>
    <dbReference type="NCBI Taxonomy" id="41990"/>
    <lineage>
        <taxon>Eukaryota</taxon>
        <taxon>Fungi</taxon>
        <taxon>Dikarya</taxon>
        <taxon>Ascomycota</taxon>
        <taxon>Pezizomycotina</taxon>
        <taxon>Sordariomycetes</taxon>
        <taxon>Sordariomycetidae</taxon>
        <taxon>Calosphaeriales</taxon>
        <taxon>Pleurostomataceae</taxon>
        <taxon>Pleurostoma</taxon>
    </lineage>
</organism>
<sequence length="678" mass="73167">MRVLRFSLLPGILSSLAWASPVTVKSIAGDGTAFTFTLASDNGTALGAPTQYYVPSAGKTAPVAVYQNVAWKYKAPADGSLLPFTVFATDAVTVTGALLDDLYVTYLEDDVYAEGFLDGLMLSTPNANILDATAAAWIAKKGVSALVKPAGLSMPGACDLYPFTVISVPSMAIVPGPYLASMSADDGSCSFSLSKVYALFVDLQEAFMSSFTANDDGSFSYANLWDAAQYGLLVPVPSKLYHSTLDKIRYPLAGLRFAVKDLMPIAGILTSGGSREMLRLYDTPDENTAPAIQQLLDLGAVPIGKTKLTVFAFGAWPYQTDDFPYSWNPRADGYLGLSASSYGSAAAISAYDALDFTIGSDTLGSVRNPADRVGVYGLRPTWGVMNLTDVIPSASSLDTLGLFARSPGLLAKVAKAWDTDSNPALQTGNFLLPKKIIFPSDFFPVNNSVAQSVINNWLSNVSAALNMTIEKQNVTELFLSNVDKSDTLSNYTSTISSMTSYDNYNLFGKAFISDYYAKFDHYPELDIAAFSAWETAPDLTVASKEASEQRRHDFEDFVNTHVIPFDAETCSEGFWVYHISDTGGGVPEYRDVLTYDYFPTFKPMRGASIAPYAKLVDVTVPIGSITYDSIISKREEPLVITLNIVAHKGCDFVLMDFLSACAEAGLCKDVTTGRFAFQ</sequence>
<evidence type="ECO:0000256" key="1">
    <source>
        <dbReference type="SAM" id="SignalP"/>
    </source>
</evidence>
<dbReference type="Pfam" id="PF26053">
    <property type="entry name" value="DUF8016"/>
    <property type="match status" value="1"/>
</dbReference>
<protein>
    <submittedName>
        <fullName evidence="4">Amidase family protein</fullName>
    </submittedName>
</protein>
<dbReference type="SUPFAM" id="SSF75304">
    <property type="entry name" value="Amidase signature (AS) enzymes"/>
    <property type="match status" value="1"/>
</dbReference>
<keyword evidence="1" id="KW-0732">Signal</keyword>
<dbReference type="PANTHER" id="PTHR46310">
    <property type="entry name" value="AMIDASE 1"/>
    <property type="match status" value="1"/>
</dbReference>
<reference evidence="4" key="1">
    <citation type="submission" date="2022-07" db="EMBL/GenBank/DDBJ databases">
        <title>Fungi with potential for degradation of polypropylene.</title>
        <authorList>
            <person name="Gostincar C."/>
        </authorList>
    </citation>
    <scope>NUCLEOTIDE SEQUENCE</scope>
    <source>
        <strain evidence="4">EXF-13308</strain>
    </source>
</reference>
<dbReference type="InterPro" id="IPR058329">
    <property type="entry name" value="Arp1_N"/>
</dbReference>
<feature type="chain" id="PRO_5041425880" evidence="1">
    <location>
        <begin position="20"/>
        <end position="678"/>
    </location>
</feature>
<evidence type="ECO:0000259" key="2">
    <source>
        <dbReference type="Pfam" id="PF01425"/>
    </source>
</evidence>
<dbReference type="InterPro" id="IPR036928">
    <property type="entry name" value="AS_sf"/>
</dbReference>
<gene>
    <name evidence="4" type="ORF">NKR23_g11721</name>
</gene>
<dbReference type="Gene3D" id="3.90.1300.10">
    <property type="entry name" value="Amidase signature (AS) domain"/>
    <property type="match status" value="1"/>
</dbReference>
<feature type="domain" description="Amidase" evidence="2">
    <location>
        <begin position="246"/>
        <end position="406"/>
    </location>
</feature>
<evidence type="ECO:0000313" key="4">
    <source>
        <dbReference type="EMBL" id="KAJ9131342.1"/>
    </source>
</evidence>
<proteinExistence type="predicted"/>
<dbReference type="PANTHER" id="PTHR46310:SF7">
    <property type="entry name" value="AMIDASE 1"/>
    <property type="match status" value="1"/>
</dbReference>
<dbReference type="InterPro" id="IPR023631">
    <property type="entry name" value="Amidase_dom"/>
</dbReference>